<protein>
    <recommendedName>
        <fullName evidence="4">Transmembrane protein</fullName>
    </recommendedName>
</protein>
<dbReference type="OrthoDB" id="1937989at2"/>
<proteinExistence type="predicted"/>
<evidence type="ECO:0000313" key="3">
    <source>
        <dbReference type="Proteomes" id="UP000198619"/>
    </source>
</evidence>
<keyword evidence="1" id="KW-1133">Transmembrane helix</keyword>
<evidence type="ECO:0000256" key="1">
    <source>
        <dbReference type="SAM" id="Phobius"/>
    </source>
</evidence>
<sequence>MYIDKAIKKQKKQYKNFMLVMCFIFLMLPIILFLTGLNKNLFLDAYLILIEIIIIFSIFVRFNIEKLEFTCINNKLKIIQGVSKRTYILLCDKVDLVHTENSNEDIKIIIVISGRFRNKKIRPIGIEVLKRYPALSYEYLKIKKRNPEIVYYYIVVKKGALKKYSLLDTIYRNCVKAVYTEDSIENIRIARRQKYI</sequence>
<dbReference type="RefSeq" id="WP_090041869.1">
    <property type="nucleotide sequence ID" value="NZ_FOKI01000020.1"/>
</dbReference>
<reference evidence="2 3" key="1">
    <citation type="submission" date="2016-10" db="EMBL/GenBank/DDBJ databases">
        <authorList>
            <person name="de Groot N.N."/>
        </authorList>
    </citation>
    <scope>NUCLEOTIDE SEQUENCE [LARGE SCALE GENOMIC DNA]</scope>
    <source>
        <strain evidence="2 3">DSM 12271</strain>
    </source>
</reference>
<keyword evidence="1" id="KW-0472">Membrane</keyword>
<dbReference type="STRING" id="84698.SAMN04488528_102030"/>
<dbReference type="AlphaFoldDB" id="A0A1I0ZEE4"/>
<keyword evidence="1" id="KW-0812">Transmembrane</keyword>
<organism evidence="2 3">
    <name type="scientific">Clostridium frigidicarnis</name>
    <dbReference type="NCBI Taxonomy" id="84698"/>
    <lineage>
        <taxon>Bacteria</taxon>
        <taxon>Bacillati</taxon>
        <taxon>Bacillota</taxon>
        <taxon>Clostridia</taxon>
        <taxon>Eubacteriales</taxon>
        <taxon>Clostridiaceae</taxon>
        <taxon>Clostridium</taxon>
    </lineage>
</organism>
<evidence type="ECO:0008006" key="4">
    <source>
        <dbReference type="Google" id="ProtNLM"/>
    </source>
</evidence>
<gene>
    <name evidence="2" type="ORF">SAMN04488528_102030</name>
</gene>
<keyword evidence="3" id="KW-1185">Reference proteome</keyword>
<dbReference type="EMBL" id="FOKI01000020">
    <property type="protein sequence ID" value="SFB24024.1"/>
    <property type="molecule type" value="Genomic_DNA"/>
</dbReference>
<name>A0A1I0ZEE4_9CLOT</name>
<accession>A0A1I0ZEE4</accession>
<feature type="transmembrane region" description="Helical" evidence="1">
    <location>
        <begin position="41"/>
        <end position="60"/>
    </location>
</feature>
<dbReference type="Proteomes" id="UP000198619">
    <property type="component" value="Unassembled WGS sequence"/>
</dbReference>
<evidence type="ECO:0000313" key="2">
    <source>
        <dbReference type="EMBL" id="SFB24024.1"/>
    </source>
</evidence>
<feature type="transmembrane region" description="Helical" evidence="1">
    <location>
        <begin position="16"/>
        <end position="35"/>
    </location>
</feature>